<keyword evidence="2" id="KW-0378">Hydrolase</keyword>
<keyword evidence="1 4" id="KW-0732">Signal</keyword>
<comment type="caution">
    <text evidence="6">The sequence shown here is derived from an EMBL/GenBank/DDBJ whole genome shotgun (WGS) entry which is preliminary data.</text>
</comment>
<protein>
    <recommendedName>
        <fullName evidence="5">Calcineurin-like phosphoesterase domain-containing protein</fullName>
    </recommendedName>
</protein>
<dbReference type="InterPro" id="IPR051558">
    <property type="entry name" value="Metallophosphoesterase_PAP"/>
</dbReference>
<dbReference type="PANTHER" id="PTHR10161">
    <property type="entry name" value="TARTRATE-RESISTANT ACID PHOSPHATASE TYPE 5"/>
    <property type="match status" value="1"/>
</dbReference>
<dbReference type="InterPro" id="IPR004843">
    <property type="entry name" value="Calcineurin-like_PHP"/>
</dbReference>
<dbReference type="EMBL" id="CAUYUJ010016360">
    <property type="protein sequence ID" value="CAK0864396.1"/>
    <property type="molecule type" value="Genomic_DNA"/>
</dbReference>
<feature type="signal peptide" evidence="4">
    <location>
        <begin position="1"/>
        <end position="23"/>
    </location>
</feature>
<feature type="region of interest" description="Disordered" evidence="3">
    <location>
        <begin position="392"/>
        <end position="434"/>
    </location>
</feature>
<gene>
    <name evidence="6" type="ORF">PCOR1329_LOCUS52303</name>
</gene>
<dbReference type="InterPro" id="IPR029052">
    <property type="entry name" value="Metallo-depent_PP-like"/>
</dbReference>
<evidence type="ECO:0000256" key="4">
    <source>
        <dbReference type="SAM" id="SignalP"/>
    </source>
</evidence>
<evidence type="ECO:0000313" key="7">
    <source>
        <dbReference type="Proteomes" id="UP001189429"/>
    </source>
</evidence>
<sequence>MAIARSGKIIASVGAWLLVRIGADDCSGTFDVPEGRPDNDIKQHNGATLRDVCISREGPYHVFVIGDWGGTGNPPRPAQNRGNLQDPVDYDAQQRVAMQMHLLGLEVNPDYVLNVGDSFYWGGIDKTCMQTIEWSDQWANVFNNVYAGAGLAGRPWLGVLGNHDYGGYRYDTGWSQIITMSWVDLRWRIPAQYWNVRVKYSNFDVDYFFLDSNSHSCADPSVNPKHNICSTEHNGDGMNCSAVGGPDSVHSCPTYFTKLWDEQVDWLKGKLTKSKATPYEVALEDILDMLDTSDGGAWWITGHLHYQLFWGHNDDANPMKPTSVLISGGGGGITSEDIPREDGDDDTYGFVDLELAKDTIGVRMISHGGKVRKNVRIKHCYGGDGADRFVQSCDDDGPTAAPTKPSEEPAPVDAAAEESVVEGDAPNAGEDDVSPTLTDRLKQMLGWWRAGRVLQAVPPPRVQGCAVAFAAALSSAALIAAWRLLGDRGARRATSHYATLGTRHALVDEVPGLQLLDGSGARAAQPTVPQVGVAYRSRAFSPRQSDGGSMRPEAMSGEERRWLKYQLAQAQVTDMWRRSSALPGPGAALHRGRRRRQERAFRRLALAHHPDKHGGAPEDRRSAGGHAEVPRGPGEAHEAIGEHLRRRGA</sequence>
<evidence type="ECO:0000313" key="6">
    <source>
        <dbReference type="EMBL" id="CAK0864396.1"/>
    </source>
</evidence>
<evidence type="ECO:0000256" key="3">
    <source>
        <dbReference type="SAM" id="MobiDB-lite"/>
    </source>
</evidence>
<keyword evidence="7" id="KW-1185">Reference proteome</keyword>
<dbReference type="Gene3D" id="3.60.21.10">
    <property type="match status" value="1"/>
</dbReference>
<dbReference type="Proteomes" id="UP001189429">
    <property type="component" value="Unassembled WGS sequence"/>
</dbReference>
<feature type="chain" id="PRO_5046492276" description="Calcineurin-like phosphoesterase domain-containing protein" evidence="4">
    <location>
        <begin position="24"/>
        <end position="649"/>
    </location>
</feature>
<evidence type="ECO:0000259" key="5">
    <source>
        <dbReference type="Pfam" id="PF00149"/>
    </source>
</evidence>
<feature type="compositionally biased region" description="Basic and acidic residues" evidence="3">
    <location>
        <begin position="634"/>
        <end position="643"/>
    </location>
</feature>
<feature type="domain" description="Calcineurin-like phosphoesterase" evidence="5">
    <location>
        <begin position="61"/>
        <end position="182"/>
    </location>
</feature>
<evidence type="ECO:0000256" key="1">
    <source>
        <dbReference type="ARBA" id="ARBA00022729"/>
    </source>
</evidence>
<name>A0ABN9UW79_9DINO</name>
<feature type="region of interest" description="Disordered" evidence="3">
    <location>
        <begin position="605"/>
        <end position="649"/>
    </location>
</feature>
<dbReference type="Pfam" id="PF00149">
    <property type="entry name" value="Metallophos"/>
    <property type="match status" value="1"/>
</dbReference>
<organism evidence="6 7">
    <name type="scientific">Prorocentrum cordatum</name>
    <dbReference type="NCBI Taxonomy" id="2364126"/>
    <lineage>
        <taxon>Eukaryota</taxon>
        <taxon>Sar</taxon>
        <taxon>Alveolata</taxon>
        <taxon>Dinophyceae</taxon>
        <taxon>Prorocentrales</taxon>
        <taxon>Prorocentraceae</taxon>
        <taxon>Prorocentrum</taxon>
    </lineage>
</organism>
<dbReference type="PANTHER" id="PTHR10161:SF14">
    <property type="entry name" value="TARTRATE-RESISTANT ACID PHOSPHATASE TYPE 5"/>
    <property type="match status" value="1"/>
</dbReference>
<proteinExistence type="predicted"/>
<accession>A0ABN9UW79</accession>
<evidence type="ECO:0000256" key="2">
    <source>
        <dbReference type="ARBA" id="ARBA00022801"/>
    </source>
</evidence>
<feature type="compositionally biased region" description="Basic and acidic residues" evidence="3">
    <location>
        <begin position="608"/>
        <end position="622"/>
    </location>
</feature>
<reference evidence="6" key="1">
    <citation type="submission" date="2023-10" db="EMBL/GenBank/DDBJ databases">
        <authorList>
            <person name="Chen Y."/>
            <person name="Shah S."/>
            <person name="Dougan E. K."/>
            <person name="Thang M."/>
            <person name="Chan C."/>
        </authorList>
    </citation>
    <scope>NUCLEOTIDE SEQUENCE [LARGE SCALE GENOMIC DNA]</scope>
</reference>
<dbReference type="SUPFAM" id="SSF56300">
    <property type="entry name" value="Metallo-dependent phosphatases"/>
    <property type="match status" value="1"/>
</dbReference>